<accession>A0A1I1RUN5</accession>
<sequence>MQTGTDSQKHLAAGSVISGVQGETVSQLTFNTPFELDDLIRMYASLPLDLVLLEGYKQYHYPKIVLIRNAMDLSLLDELSNIIAAGSWDMTLLEERQYPVFEMKNMQNNISVIAEYIRRDANG</sequence>
<organism evidence="2 3">
    <name type="scientific">Lentibacillus persicus</name>
    <dbReference type="NCBI Taxonomy" id="640948"/>
    <lineage>
        <taxon>Bacteria</taxon>
        <taxon>Bacillati</taxon>
        <taxon>Bacillota</taxon>
        <taxon>Bacilli</taxon>
        <taxon>Bacillales</taxon>
        <taxon>Bacillaceae</taxon>
        <taxon>Lentibacillus</taxon>
    </lineage>
</organism>
<dbReference type="AlphaFoldDB" id="A0A1I1RUN5"/>
<dbReference type="STRING" id="640948.SAMN05216238_10168"/>
<dbReference type="Pfam" id="PF03205">
    <property type="entry name" value="MobB"/>
    <property type="match status" value="1"/>
</dbReference>
<dbReference type="EMBL" id="FOMR01000001">
    <property type="protein sequence ID" value="SFD38046.1"/>
    <property type="molecule type" value="Genomic_DNA"/>
</dbReference>
<evidence type="ECO:0000313" key="3">
    <source>
        <dbReference type="Proteomes" id="UP000199474"/>
    </source>
</evidence>
<feature type="domain" description="Molybdopterin-guanine dinucleotide biosynthesis protein B (MobB)" evidence="1">
    <location>
        <begin position="2"/>
        <end position="85"/>
    </location>
</feature>
<evidence type="ECO:0000259" key="1">
    <source>
        <dbReference type="Pfam" id="PF03205"/>
    </source>
</evidence>
<dbReference type="PANTHER" id="PTHR40072:SF1">
    <property type="entry name" value="MOLYBDOPTERIN-GUANINE DINUCLEOTIDE BIOSYNTHESIS ADAPTER PROTEIN"/>
    <property type="match status" value="1"/>
</dbReference>
<dbReference type="Gene3D" id="3.40.50.300">
    <property type="entry name" value="P-loop containing nucleotide triphosphate hydrolases"/>
    <property type="match status" value="1"/>
</dbReference>
<evidence type="ECO:0000313" key="2">
    <source>
        <dbReference type="EMBL" id="SFD38046.1"/>
    </source>
</evidence>
<protein>
    <submittedName>
        <fullName evidence="2">Molybdopterin-guanine dinucleotide biosynthesis protein B</fullName>
    </submittedName>
</protein>
<name>A0A1I1RUN5_9BACI</name>
<reference evidence="3" key="1">
    <citation type="submission" date="2016-10" db="EMBL/GenBank/DDBJ databases">
        <authorList>
            <person name="Varghese N."/>
            <person name="Submissions S."/>
        </authorList>
    </citation>
    <scope>NUCLEOTIDE SEQUENCE [LARGE SCALE GENOMIC DNA]</scope>
    <source>
        <strain evidence="3">DSM 22530</strain>
    </source>
</reference>
<proteinExistence type="predicted"/>
<dbReference type="InterPro" id="IPR004435">
    <property type="entry name" value="MobB_dom"/>
</dbReference>
<dbReference type="PANTHER" id="PTHR40072">
    <property type="entry name" value="MOLYBDOPTERIN-GUANINE DINUCLEOTIDE BIOSYNTHESIS ADAPTER PROTEIN-RELATED"/>
    <property type="match status" value="1"/>
</dbReference>
<dbReference type="GO" id="GO:0006777">
    <property type="term" value="P:Mo-molybdopterin cofactor biosynthetic process"/>
    <property type="evidence" value="ECO:0007669"/>
    <property type="project" value="InterPro"/>
</dbReference>
<dbReference type="Proteomes" id="UP000199474">
    <property type="component" value="Unassembled WGS sequence"/>
</dbReference>
<gene>
    <name evidence="2" type="ORF">SAMN05216238_10168</name>
</gene>
<dbReference type="InterPro" id="IPR052539">
    <property type="entry name" value="MGD_biosynthesis_adapter"/>
</dbReference>
<dbReference type="GO" id="GO:0005525">
    <property type="term" value="F:GTP binding"/>
    <property type="evidence" value="ECO:0007669"/>
    <property type="project" value="InterPro"/>
</dbReference>
<dbReference type="SUPFAM" id="SSF52540">
    <property type="entry name" value="P-loop containing nucleoside triphosphate hydrolases"/>
    <property type="match status" value="1"/>
</dbReference>
<dbReference type="InterPro" id="IPR027417">
    <property type="entry name" value="P-loop_NTPase"/>
</dbReference>
<keyword evidence="3" id="KW-1185">Reference proteome</keyword>